<protein>
    <recommendedName>
        <fullName evidence="5">O-antigen ligase domain-containing protein</fullName>
    </recommendedName>
</protein>
<sequence>MLHSEGLFATAAPRRRSGGGRAVRNAVGYAVLLLAVGASAVVGVRFPLVFFAAVGAIGFFALAWAMPKTALGITLVAALLAPQLGAASGGIGGIADEALIFGTCAALAARRLVTERSLVWLPGTGWFALFMFAGALGAMLYGTPLSISLQGATLLAKCFVFGLAVAQAHWTPKDLRALAKAGFILALVLIGTGMVNLAIPGPWTALFGGSPVSYTAGIPAIIGPFRQPAAFGRMAVIVAASILVYQFFVRSSWYGYAVAFILAGLSLLTFRVKSLVGLIVVSTGLVLRAGRPLLLLVIAGLLPAALAVIGPGLFLYVFGDVDLYYGAGVESARSRLTAGGLQIAAAHFPLGVGFGRYGSATAADYYSPEYIRLGFQYIYGIGSGEGMGRFLNDTQWPALLGETGWLGTIAFAIGAILAVRVLFFRVADDEPSIVRWIRLSGICWFVLIMLDSVAAPAFSSPPSYLFLFAAPGIIASIRSDLRAGSLHFPPPVSAPVRPAARVVVASTSPAQSPAPSPLEAEVATEQGDGLSTSVGAAGGGAGRRISRFHRGDAP</sequence>
<feature type="transmembrane region" description="Helical" evidence="2">
    <location>
        <begin position="230"/>
        <end position="248"/>
    </location>
</feature>
<keyword evidence="2" id="KW-0812">Transmembrane</keyword>
<keyword evidence="4" id="KW-1185">Reference proteome</keyword>
<feature type="transmembrane region" description="Helical" evidence="2">
    <location>
        <begin position="436"/>
        <end position="458"/>
    </location>
</feature>
<dbReference type="EMBL" id="JBIQWL010000007">
    <property type="protein sequence ID" value="MFH8252108.1"/>
    <property type="molecule type" value="Genomic_DNA"/>
</dbReference>
<comment type="caution">
    <text evidence="3">The sequence shown here is derived from an EMBL/GenBank/DDBJ whole genome shotgun (WGS) entry which is preliminary data.</text>
</comment>
<evidence type="ECO:0000256" key="1">
    <source>
        <dbReference type="SAM" id="MobiDB-lite"/>
    </source>
</evidence>
<dbReference type="RefSeq" id="WP_397557554.1">
    <property type="nucleotide sequence ID" value="NZ_JBIQWL010000007.1"/>
</dbReference>
<feature type="transmembrane region" description="Helical" evidence="2">
    <location>
        <begin position="48"/>
        <end position="66"/>
    </location>
</feature>
<evidence type="ECO:0000313" key="4">
    <source>
        <dbReference type="Proteomes" id="UP001610861"/>
    </source>
</evidence>
<name>A0ABW7QCK4_9MICO</name>
<feature type="transmembrane region" description="Helical" evidence="2">
    <location>
        <begin position="205"/>
        <end position="223"/>
    </location>
</feature>
<dbReference type="Proteomes" id="UP001610861">
    <property type="component" value="Unassembled WGS sequence"/>
</dbReference>
<accession>A0ABW7QCK4</accession>
<feature type="region of interest" description="Disordered" evidence="1">
    <location>
        <begin position="507"/>
        <end position="554"/>
    </location>
</feature>
<feature type="transmembrane region" description="Helical" evidence="2">
    <location>
        <begin position="22"/>
        <end position="42"/>
    </location>
</feature>
<keyword evidence="2" id="KW-0472">Membrane</keyword>
<feature type="transmembrane region" description="Helical" evidence="2">
    <location>
        <begin position="147"/>
        <end position="166"/>
    </location>
</feature>
<gene>
    <name evidence="3" type="ORF">ACH3VR_17215</name>
</gene>
<feature type="transmembrane region" description="Helical" evidence="2">
    <location>
        <begin position="293"/>
        <end position="318"/>
    </location>
</feature>
<reference evidence="3 4" key="1">
    <citation type="submission" date="2024-09" db="EMBL/GenBank/DDBJ databases">
        <authorList>
            <person name="Pan X."/>
        </authorList>
    </citation>
    <scope>NUCLEOTIDE SEQUENCE [LARGE SCALE GENOMIC DNA]</scope>
    <source>
        <strain evidence="3 4">B2969</strain>
    </source>
</reference>
<evidence type="ECO:0000313" key="3">
    <source>
        <dbReference type="EMBL" id="MFH8252108.1"/>
    </source>
</evidence>
<evidence type="ECO:0000256" key="2">
    <source>
        <dbReference type="SAM" id="Phobius"/>
    </source>
</evidence>
<feature type="transmembrane region" description="Helical" evidence="2">
    <location>
        <begin position="178"/>
        <end position="199"/>
    </location>
</feature>
<proteinExistence type="predicted"/>
<evidence type="ECO:0008006" key="5">
    <source>
        <dbReference type="Google" id="ProtNLM"/>
    </source>
</evidence>
<keyword evidence="2" id="KW-1133">Transmembrane helix</keyword>
<feature type="transmembrane region" description="Helical" evidence="2">
    <location>
        <begin position="405"/>
        <end position="424"/>
    </location>
</feature>
<organism evidence="3 4">
    <name type="scientific">Microbacterium alkaliflavum</name>
    <dbReference type="NCBI Taxonomy" id="3248839"/>
    <lineage>
        <taxon>Bacteria</taxon>
        <taxon>Bacillati</taxon>
        <taxon>Actinomycetota</taxon>
        <taxon>Actinomycetes</taxon>
        <taxon>Micrococcales</taxon>
        <taxon>Microbacteriaceae</taxon>
        <taxon>Microbacterium</taxon>
    </lineage>
</organism>
<feature type="transmembrane region" description="Helical" evidence="2">
    <location>
        <begin position="118"/>
        <end position="141"/>
    </location>
</feature>
<feature type="transmembrane region" description="Helical" evidence="2">
    <location>
        <begin position="254"/>
        <end position="281"/>
    </location>
</feature>